<gene>
    <name evidence="1" type="ORF">EPJ72_00635</name>
</gene>
<proteinExistence type="predicted"/>
<dbReference type="EMBL" id="SAXY01000007">
    <property type="protein sequence ID" value="TXJ47050.1"/>
    <property type="molecule type" value="Genomic_DNA"/>
</dbReference>
<comment type="caution">
    <text evidence="1">The sequence shown here is derived from an EMBL/GenBank/DDBJ whole genome shotgun (WGS) entry which is preliminary data.</text>
</comment>
<reference evidence="1 2" key="1">
    <citation type="journal article" date="1992" name="Lakartidningen">
        <title>[Penicillin V and not amoxicillin is the first choice preparation in acute otitis].</title>
        <authorList>
            <person name="Kamme C."/>
            <person name="Lundgren K."/>
            <person name="Prellner K."/>
        </authorList>
    </citation>
    <scope>NUCLEOTIDE SEQUENCE [LARGE SCALE GENOMIC DNA]</scope>
    <source>
        <strain evidence="1 2">PC5538III-hc</strain>
    </source>
</reference>
<organism evidence="1 2">
    <name type="scientific">Brachyspira pilosicoli</name>
    <name type="common">Serpulina pilosicoli</name>
    <dbReference type="NCBI Taxonomy" id="52584"/>
    <lineage>
        <taxon>Bacteria</taxon>
        <taxon>Pseudomonadati</taxon>
        <taxon>Spirochaetota</taxon>
        <taxon>Spirochaetia</taxon>
        <taxon>Brachyspirales</taxon>
        <taxon>Brachyspiraceae</taxon>
        <taxon>Brachyspira</taxon>
    </lineage>
</organism>
<evidence type="ECO:0000313" key="1">
    <source>
        <dbReference type="EMBL" id="TXJ47050.1"/>
    </source>
</evidence>
<sequence length="163" mass="18793">MPVLTIDHEEYPSVIVIEYNSLYKNELINFIKNIKIKDNKEIVYTDNFFYKIINNNNQNVGLLTIDGRIEGYYYVDKENMLKYIYISFPYRRGGFGKLLLLHAIKLHPDITFDKGTNQGYNRLISSPLFEDALKGNLSPLDAANTMESFDDSGSSKEGELTLF</sequence>
<evidence type="ECO:0000313" key="2">
    <source>
        <dbReference type="Proteomes" id="UP000323176"/>
    </source>
</evidence>
<dbReference type="AlphaFoldDB" id="A0A5C8FEK7"/>
<dbReference type="SUPFAM" id="SSF55729">
    <property type="entry name" value="Acyl-CoA N-acyltransferases (Nat)"/>
    <property type="match status" value="1"/>
</dbReference>
<dbReference type="OrthoDB" id="308466at2"/>
<name>A0A5C8FEK7_BRAPL</name>
<dbReference type="InterPro" id="IPR016181">
    <property type="entry name" value="Acyl_CoA_acyltransferase"/>
</dbReference>
<protein>
    <submittedName>
        <fullName evidence="1">Uncharacterized protein</fullName>
    </submittedName>
</protein>
<accession>A0A5C8FEK7</accession>
<dbReference type="Proteomes" id="UP000323176">
    <property type="component" value="Unassembled WGS sequence"/>
</dbReference>
<dbReference type="Gene3D" id="3.40.630.30">
    <property type="match status" value="1"/>
</dbReference>